<dbReference type="EMBL" id="JAWDJR010000018">
    <property type="protein sequence ID" value="KAK9958861.1"/>
    <property type="molecule type" value="Genomic_DNA"/>
</dbReference>
<dbReference type="PANTHER" id="PTHR22914">
    <property type="entry name" value="CHITIN SYNTHASE"/>
    <property type="match status" value="1"/>
</dbReference>
<feature type="transmembrane region" description="Helical" evidence="7">
    <location>
        <begin position="80"/>
        <end position="97"/>
    </location>
</feature>
<feature type="transmembrane region" description="Helical" evidence="7">
    <location>
        <begin position="282"/>
        <end position="307"/>
    </location>
</feature>
<dbReference type="InterPro" id="IPR001173">
    <property type="entry name" value="Glyco_trans_2-like"/>
</dbReference>
<dbReference type="EC" id="2.4.1.16" evidence="2"/>
<feature type="transmembrane region" description="Helical" evidence="7">
    <location>
        <begin position="37"/>
        <end position="60"/>
    </location>
</feature>
<keyword evidence="5 7" id="KW-1133">Transmembrane helix</keyword>
<dbReference type="PANTHER" id="PTHR22914:SF42">
    <property type="entry name" value="CHITIN SYNTHASE"/>
    <property type="match status" value="1"/>
</dbReference>
<dbReference type="InterPro" id="IPR004835">
    <property type="entry name" value="Chitin_synth"/>
</dbReference>
<evidence type="ECO:0000313" key="9">
    <source>
        <dbReference type="EMBL" id="KAK9958861.1"/>
    </source>
</evidence>
<dbReference type="SUPFAM" id="SSF53448">
    <property type="entry name" value="Nucleotide-diphospho-sugar transferases"/>
    <property type="match status" value="1"/>
</dbReference>
<feature type="transmembrane region" description="Helical" evidence="7">
    <location>
        <begin position="378"/>
        <end position="403"/>
    </location>
</feature>
<evidence type="ECO:0000256" key="2">
    <source>
        <dbReference type="ARBA" id="ARBA00012543"/>
    </source>
</evidence>
<keyword evidence="3" id="KW-0808">Transferase</keyword>
<dbReference type="GO" id="GO:0004100">
    <property type="term" value="F:chitin synthase activity"/>
    <property type="evidence" value="ECO:0007669"/>
    <property type="project" value="UniProtKB-EC"/>
</dbReference>
<feature type="transmembrane region" description="Helical" evidence="7">
    <location>
        <begin position="915"/>
        <end position="939"/>
    </location>
</feature>
<feature type="domain" description="Glycosyltransferase 2-like" evidence="8">
    <location>
        <begin position="628"/>
        <end position="816"/>
    </location>
</feature>
<organism evidence="9 10">
    <name type="scientific">Culter alburnus</name>
    <name type="common">Topmouth culter</name>
    <dbReference type="NCBI Taxonomy" id="194366"/>
    <lineage>
        <taxon>Eukaryota</taxon>
        <taxon>Metazoa</taxon>
        <taxon>Chordata</taxon>
        <taxon>Craniata</taxon>
        <taxon>Vertebrata</taxon>
        <taxon>Euteleostomi</taxon>
        <taxon>Actinopterygii</taxon>
        <taxon>Neopterygii</taxon>
        <taxon>Teleostei</taxon>
        <taxon>Ostariophysi</taxon>
        <taxon>Cypriniformes</taxon>
        <taxon>Xenocyprididae</taxon>
        <taxon>Xenocypridinae</taxon>
        <taxon>Culter</taxon>
    </lineage>
</organism>
<feature type="transmembrane region" description="Helical" evidence="7">
    <location>
        <begin position="1127"/>
        <end position="1148"/>
    </location>
</feature>
<accession>A0AAW1ZBN2</accession>
<evidence type="ECO:0000256" key="7">
    <source>
        <dbReference type="SAM" id="Phobius"/>
    </source>
</evidence>
<sequence length="1206" mass="137834">MEKQQRHEFRRSWDACREVPIIQDEQIPKKRVQCLKWFSCAIVGILVFVLALLSKTSFILLITFGNNQTEIISSEKKPTALLGIGFVLVGPSVLLLLKSTWKFIFKSAAMPSKKTVLWVLCVEFLVALGAAILTIVAMPHFDIITNVMILNSVSILSAVFQVVAECLAKERKRLIMLPVCSIFFIVLGYVLFSVGYLVFESSPKIKISIGLAIVGTICVSVNWWENYSTLFSVSSLEDISKDIAQSRNVVCIISSLVRILITSAVAGAYVPLSGQDWKSVKLVFETVVISLMAIQIASSALCHWFIVVACKMHALHRCFALPIYLASITVLPVFFISFAFKLPESNQTNIQAISSDKLLLLMLTDAMKTLHARNMETGGLACLICSAFSWCLGLMLSTFYIWFLKIHRIERTQDLFVRRMYEGAFLEQSMLLNTRFEIRKRIKEKQCAKETIRVFLCATMWHETYDEMMRIIISMFRLDKYRPKTDKHSDVAFEFHIYFDDAFKDVDNGRQRHANEYAEILVDVIKEVYTIFSEEDQCIFKQMPPLPWQKIINTPYGGRLEYTLPKGNVMMVHLKDKQLIRHKKRWSQIMYLYYILGWRLNKKYFKKFEAGEELESLKERLKTRRTRILTLDGDTDFQPSAVMLLIDRLKLYPEVGAACGRIHPTGTGPMVWYQKFEYAVGHWLQKTAEHVFGCVLCSLGCFSLFRGAALMDDNVMKRYTTKATEASHYVQYDQGNGWRVEYNAASDAYTNAPQDFKEFYNQRRRWGPSTMANTIDLLGSGGLTSQRNSSISKLYILYQIISMVASILGPANVCLMISGSFVFIFEVNENTALALAIVPPTVYLILCFKLKSDMQIKIAAIMSVLYAFLMAGTILSIIGDLVKQKTFLTPSGLFLIGIVVLYIITAGLHPQEFSLVIYGLLYFLCIPSGYLLLAIYSIVNMNNVTWGTRETSSQAKSTAVDTIKKKVMNAICCKCPCLESEEDLSQEILPAETITKTEKTHISLETQRAHKLPLHPHQTWIEHLQMKSYDFPLHESALPMDEIDFWRELLKKYLEPLKENKEEQEKIANDLRELRNKVTFAFFFCNALWLVATFFLQAIGDSISIKIPKLYPNGTYDANEVFSLDPIALMFLLSFTLLLILQFVAMLYHRIYTLIHFVSYADTEIKACRTQSHQIQYSNYQHEMDEPDTALCFQNPSVLRRAVTSV</sequence>
<comment type="subcellular location">
    <subcellularLocation>
        <location evidence="1">Membrane</location>
        <topology evidence="1">Multi-pass membrane protein</topology>
    </subcellularLocation>
</comment>
<evidence type="ECO:0000256" key="1">
    <source>
        <dbReference type="ARBA" id="ARBA00004141"/>
    </source>
</evidence>
<dbReference type="AlphaFoldDB" id="A0AAW1ZBN2"/>
<keyword evidence="10" id="KW-1185">Reference proteome</keyword>
<dbReference type="Proteomes" id="UP001479290">
    <property type="component" value="Unassembled WGS sequence"/>
</dbReference>
<keyword evidence="4 7" id="KW-0812">Transmembrane</keyword>
<feature type="transmembrane region" description="Helical" evidence="7">
    <location>
        <begin position="319"/>
        <end position="340"/>
    </location>
</feature>
<dbReference type="Pfam" id="PF13632">
    <property type="entry name" value="Glyco_trans_2_3"/>
    <property type="match status" value="1"/>
</dbReference>
<evidence type="ECO:0000256" key="3">
    <source>
        <dbReference type="ARBA" id="ARBA00022676"/>
    </source>
</evidence>
<feature type="transmembrane region" description="Helical" evidence="7">
    <location>
        <begin position="891"/>
        <end position="909"/>
    </location>
</feature>
<dbReference type="GO" id="GO:0016020">
    <property type="term" value="C:membrane"/>
    <property type="evidence" value="ECO:0007669"/>
    <property type="project" value="UniProtKB-SubCell"/>
</dbReference>
<dbReference type="GO" id="GO:0006031">
    <property type="term" value="P:chitin biosynthetic process"/>
    <property type="evidence" value="ECO:0007669"/>
    <property type="project" value="TreeGrafter"/>
</dbReference>
<evidence type="ECO:0000256" key="6">
    <source>
        <dbReference type="ARBA" id="ARBA00023136"/>
    </source>
</evidence>
<feature type="transmembrane region" description="Helical" evidence="7">
    <location>
        <begin position="1080"/>
        <end position="1100"/>
    </location>
</feature>
<comment type="caution">
    <text evidence="9">The sequence shown here is derived from an EMBL/GenBank/DDBJ whole genome shotgun (WGS) entry which is preliminary data.</text>
</comment>
<feature type="transmembrane region" description="Helical" evidence="7">
    <location>
        <begin position="249"/>
        <end position="270"/>
    </location>
</feature>
<protein>
    <recommendedName>
        <fullName evidence="2">chitin synthase</fullName>
        <ecNumber evidence="2">2.4.1.16</ecNumber>
    </recommendedName>
</protein>
<keyword evidence="3" id="KW-0328">Glycosyltransferase</keyword>
<feature type="transmembrane region" description="Helical" evidence="7">
    <location>
        <begin position="205"/>
        <end position="224"/>
    </location>
</feature>
<reference evidence="9 10" key="1">
    <citation type="submission" date="2024-05" db="EMBL/GenBank/DDBJ databases">
        <title>A high-quality chromosomal-level genome assembly of Topmouth culter (Culter alburnus).</title>
        <authorList>
            <person name="Zhao H."/>
        </authorList>
    </citation>
    <scope>NUCLEOTIDE SEQUENCE [LARGE SCALE GENOMIC DNA]</scope>
    <source>
        <strain evidence="9">CATC2023</strain>
        <tissue evidence="9">Muscle</tissue>
    </source>
</reference>
<evidence type="ECO:0000256" key="5">
    <source>
        <dbReference type="ARBA" id="ARBA00022989"/>
    </source>
</evidence>
<gene>
    <name evidence="9" type="ORF">ABG768_010961</name>
</gene>
<feature type="transmembrane region" description="Helical" evidence="7">
    <location>
        <begin position="795"/>
        <end position="825"/>
    </location>
</feature>
<keyword evidence="6 7" id="KW-0472">Membrane</keyword>
<evidence type="ECO:0000313" key="10">
    <source>
        <dbReference type="Proteomes" id="UP001479290"/>
    </source>
</evidence>
<feature type="transmembrane region" description="Helical" evidence="7">
    <location>
        <begin position="175"/>
        <end position="199"/>
    </location>
</feature>
<feature type="transmembrane region" description="Helical" evidence="7">
    <location>
        <begin position="143"/>
        <end position="163"/>
    </location>
</feature>
<feature type="transmembrane region" description="Helical" evidence="7">
    <location>
        <begin position="858"/>
        <end position="879"/>
    </location>
</feature>
<feature type="transmembrane region" description="Helical" evidence="7">
    <location>
        <begin position="117"/>
        <end position="137"/>
    </location>
</feature>
<proteinExistence type="predicted"/>
<dbReference type="GO" id="GO:0071944">
    <property type="term" value="C:cell periphery"/>
    <property type="evidence" value="ECO:0007669"/>
    <property type="project" value="TreeGrafter"/>
</dbReference>
<evidence type="ECO:0000256" key="4">
    <source>
        <dbReference type="ARBA" id="ARBA00022692"/>
    </source>
</evidence>
<evidence type="ECO:0000259" key="8">
    <source>
        <dbReference type="Pfam" id="PF13632"/>
    </source>
</evidence>
<name>A0AAW1ZBN2_CULAL</name>
<dbReference type="InterPro" id="IPR029044">
    <property type="entry name" value="Nucleotide-diphossugar_trans"/>
</dbReference>